<evidence type="ECO:0000256" key="1">
    <source>
        <dbReference type="SAM" id="MobiDB-lite"/>
    </source>
</evidence>
<dbReference type="STRING" id="29920.A0A329S6S1"/>
<reference evidence="2" key="2">
    <citation type="submission" date="2018-10" db="EMBL/GenBank/DDBJ databases">
        <title>Effector identification in a new, highly contiguous assembly of the strawberry crown rot pathogen Phytophthora cactorum.</title>
        <authorList>
            <person name="Armitage A.D."/>
            <person name="Nellist C.F."/>
            <person name="Bates H."/>
            <person name="Vickerstaff R.J."/>
            <person name="Harrison R.J."/>
        </authorList>
    </citation>
    <scope>NUCLEOTIDE SEQUENCE</scope>
    <source>
        <strain evidence="2">15-7</strain>
        <strain evidence="3">4032</strain>
        <strain evidence="4">4040</strain>
        <strain evidence="5">P415</strain>
        <strain evidence="6">P421</strain>
    </source>
</reference>
<dbReference type="OrthoDB" id="128324at2759"/>
<feature type="compositionally biased region" description="Basic and acidic residues" evidence="1">
    <location>
        <begin position="1064"/>
        <end position="1073"/>
    </location>
</feature>
<proteinExistence type="predicted"/>
<feature type="region of interest" description="Disordered" evidence="1">
    <location>
        <begin position="942"/>
        <end position="1038"/>
    </location>
</feature>
<comment type="caution">
    <text evidence="8">The sequence shown here is derived from an EMBL/GenBank/DDBJ whole genome shotgun (WGS) entry which is preliminary data.</text>
</comment>
<evidence type="ECO:0000313" key="4">
    <source>
        <dbReference type="EMBL" id="KAG2943190.1"/>
    </source>
</evidence>
<dbReference type="Proteomes" id="UP000774804">
    <property type="component" value="Unassembled WGS sequence"/>
</dbReference>
<accession>A0A329S6S1</accession>
<gene>
    <name evidence="7" type="ORF">JG687_00005234</name>
    <name evidence="8" type="ORF">PC110_g11283</name>
    <name evidence="2" type="ORF">PC113_g9229</name>
    <name evidence="3" type="ORF">PC115_g14669</name>
    <name evidence="4" type="ORF">PC117_g9517</name>
    <name evidence="5" type="ORF">PC118_g15314</name>
    <name evidence="6" type="ORF">PC129_g12938</name>
</gene>
<feature type="region of interest" description="Disordered" evidence="1">
    <location>
        <begin position="355"/>
        <end position="387"/>
    </location>
</feature>
<evidence type="ECO:0000313" key="7">
    <source>
        <dbReference type="EMBL" id="KAG6965777.1"/>
    </source>
</evidence>
<dbReference type="EMBL" id="JAENGZ010000194">
    <property type="protein sequence ID" value="KAG6965777.1"/>
    <property type="molecule type" value="Genomic_DNA"/>
</dbReference>
<feature type="compositionally biased region" description="Polar residues" evidence="1">
    <location>
        <begin position="677"/>
        <end position="693"/>
    </location>
</feature>
<reference evidence="7" key="3">
    <citation type="submission" date="2021-01" db="EMBL/GenBank/DDBJ databases">
        <title>Phytophthora aleatoria, a newly-described species from Pinus radiata is distinct from Phytophthora cactorum isolates based on comparative genomics.</title>
        <authorList>
            <person name="Mcdougal R."/>
            <person name="Panda P."/>
            <person name="Williams N."/>
            <person name="Studholme D.J."/>
        </authorList>
    </citation>
    <scope>NUCLEOTIDE SEQUENCE</scope>
    <source>
        <strain evidence="7">NZFS 3830</strain>
    </source>
</reference>
<feature type="compositionally biased region" description="Polar residues" evidence="1">
    <location>
        <begin position="957"/>
        <end position="966"/>
    </location>
</feature>
<protein>
    <submittedName>
        <fullName evidence="8">Uncharacterized protein</fullName>
    </submittedName>
</protein>
<dbReference type="Proteomes" id="UP000251314">
    <property type="component" value="Unassembled WGS sequence"/>
</dbReference>
<feature type="region of interest" description="Disordered" evidence="1">
    <location>
        <begin position="1063"/>
        <end position="1100"/>
    </location>
</feature>
<dbReference type="AlphaFoldDB" id="A0A329S6S1"/>
<dbReference type="Proteomes" id="UP000735874">
    <property type="component" value="Unassembled WGS sequence"/>
</dbReference>
<feature type="region of interest" description="Disordered" evidence="1">
    <location>
        <begin position="671"/>
        <end position="695"/>
    </location>
</feature>
<keyword evidence="9" id="KW-1185">Reference proteome</keyword>
<dbReference type="EMBL" id="MJFZ01000280">
    <property type="protein sequence ID" value="RAW32375.1"/>
    <property type="molecule type" value="Genomic_DNA"/>
</dbReference>
<dbReference type="InterPro" id="IPR013813">
    <property type="entry name" value="Endoribo_LPSP/chorism_mut-like"/>
</dbReference>
<feature type="compositionally biased region" description="Low complexity" evidence="1">
    <location>
        <begin position="967"/>
        <end position="977"/>
    </location>
</feature>
<name>A0A329S6S1_9STRA</name>
<dbReference type="PANTHER" id="PTHR43760:SF1">
    <property type="entry name" value="ENDORIBONUCLEASE L-PSP_CHORISMATE MUTASE-LIKE DOMAIN-CONTAINING PROTEIN"/>
    <property type="match status" value="1"/>
</dbReference>
<feature type="region of interest" description="Disordered" evidence="1">
    <location>
        <begin position="571"/>
        <end position="597"/>
    </location>
</feature>
<evidence type="ECO:0000313" key="5">
    <source>
        <dbReference type="EMBL" id="KAG2973109.1"/>
    </source>
</evidence>
<evidence type="ECO:0000313" key="8">
    <source>
        <dbReference type="EMBL" id="RAW32375.1"/>
    </source>
</evidence>
<dbReference type="Proteomes" id="UP000688947">
    <property type="component" value="Unassembled WGS sequence"/>
</dbReference>
<dbReference type="VEuPathDB" id="FungiDB:PC110_g11283"/>
<reference evidence="8 9" key="1">
    <citation type="submission" date="2018-01" db="EMBL/GenBank/DDBJ databases">
        <title>Draft genome of the strawberry crown rot pathogen Phytophthora cactorum.</title>
        <authorList>
            <person name="Armitage A.D."/>
            <person name="Lysoe E."/>
            <person name="Nellist C.F."/>
            <person name="Harrison R.J."/>
            <person name="Brurberg M.B."/>
        </authorList>
    </citation>
    <scope>NUCLEOTIDE SEQUENCE [LARGE SCALE GENOMIC DNA]</scope>
    <source>
        <strain evidence="8 9">10300</strain>
    </source>
</reference>
<dbReference type="EMBL" id="RCMG01000228">
    <property type="protein sequence ID" value="KAG2859107.1"/>
    <property type="molecule type" value="Genomic_DNA"/>
</dbReference>
<dbReference type="Proteomes" id="UP000760860">
    <property type="component" value="Unassembled WGS sequence"/>
</dbReference>
<dbReference type="EMBL" id="RCMI01000568">
    <property type="protein sequence ID" value="KAG2905306.1"/>
    <property type="molecule type" value="Genomic_DNA"/>
</dbReference>
<evidence type="ECO:0000313" key="9">
    <source>
        <dbReference type="Proteomes" id="UP000251314"/>
    </source>
</evidence>
<feature type="compositionally biased region" description="Polar residues" evidence="1">
    <location>
        <begin position="989"/>
        <end position="1003"/>
    </location>
</feature>
<evidence type="ECO:0000313" key="6">
    <source>
        <dbReference type="EMBL" id="KAG3216195.1"/>
    </source>
</evidence>
<evidence type="ECO:0000313" key="3">
    <source>
        <dbReference type="EMBL" id="KAG2905306.1"/>
    </source>
</evidence>
<dbReference type="Proteomes" id="UP000736787">
    <property type="component" value="Unassembled WGS sequence"/>
</dbReference>
<dbReference type="EMBL" id="RCMV01000503">
    <property type="protein sequence ID" value="KAG3216195.1"/>
    <property type="molecule type" value="Genomic_DNA"/>
</dbReference>
<dbReference type="EMBL" id="RCML01000589">
    <property type="protein sequence ID" value="KAG2973109.1"/>
    <property type="molecule type" value="Genomic_DNA"/>
</dbReference>
<organism evidence="8 9">
    <name type="scientific">Phytophthora cactorum</name>
    <dbReference type="NCBI Taxonomy" id="29920"/>
    <lineage>
        <taxon>Eukaryota</taxon>
        <taxon>Sar</taxon>
        <taxon>Stramenopiles</taxon>
        <taxon>Oomycota</taxon>
        <taxon>Peronosporomycetes</taxon>
        <taxon>Peronosporales</taxon>
        <taxon>Peronosporaceae</taxon>
        <taxon>Phytophthora</taxon>
    </lineage>
</organism>
<evidence type="ECO:0000313" key="2">
    <source>
        <dbReference type="EMBL" id="KAG2859107.1"/>
    </source>
</evidence>
<dbReference type="EMBL" id="RCMK01000219">
    <property type="protein sequence ID" value="KAG2943190.1"/>
    <property type="molecule type" value="Genomic_DNA"/>
</dbReference>
<feature type="compositionally biased region" description="Basic residues" evidence="1">
    <location>
        <begin position="1086"/>
        <end position="1096"/>
    </location>
</feature>
<feature type="compositionally biased region" description="Acidic residues" evidence="1">
    <location>
        <begin position="578"/>
        <end position="587"/>
    </location>
</feature>
<sequence length="1146" mass="129976">MATEQASKRSVSDEDLQKCYDAFTRRRLIRGERSIRTPEGFQRLHRRYQQSVRVAENSKPVSEPAASKDDEAEDVGCLRNVLNVFFNPKIVQVITETCWRLAHFGGGTLNDERDYAGLELDEEKYSTFSLRLIQWVIPELPRRQVQELVQYDWELDRKFDELGREGLSLQGFKLSLLDLLISCTDGTVAKCLEFLNLMARWLQHSLPPYIIQDTTPQADEDFVTSDDLKQPSTASIVWSTVPFSVMTPCQIGEQGLYCELKTKVCSAPIVIMILAADENPIELVLAPSSKLLLSKTGSHKDVHSKFPLTRQGCWTFCMRSKTPSILLVPGSTISRQTKALYACFHTAQHSLESRIEPVESDNNNKITQPAVDGNEEHSEAQYAASVPVSSPLTLTTSVPEPSSLRIGKNKLYYRMERMSSRIFTVERSEQLGEAFSIILTVSLLQNNNTADPVSSTFEATSTFCVCDDYSQDCDIDAHTFIFILKSPVLRKNRLKQDQAVQPRQWFTSLKAANETKTIIVESSVKSPSADANGDVKNGEKVKETQRREIYQLFVFTLHGVHIEVACNAEVPERKREESDPETQETEPDSPNMASEVTSSRLLKELLQLQRMRQLEKTSEPLPDMVLGMQICTTKPVTTAESLRRKILRSREDERYARYLQLEAAIQKRFHARKTSRKTTAAQQSDHSNLSVETPESPISELEKCVNQLTTFFHEMAVHQPQGDELHGSAVEVAEAVAEEQLLKRFSEMFDHDADLQNALDEEKWSTDPVKIARRRDSIHTNLPKMLPTGTRDESRDKCMWTFEDYENTAQYIEQLMLDVASHTTQQQAQQNREDEERKRAVMTQLVDSWQYTQHRVCKTATRKRINEMEQKRRSQWLQSQYIQAKRGDKPERPALILPKQRFLVQEHSLPSNAIWEVPGTPSSQTVLSSRPVRLVRPLSPHTESVLKPQRPPLRPATVSTVERPSNSTALRSAAISRARVRRIRSAHSTTRGGPTPSRTQVVSDQEEMPPQQEMPAFCTPKSNVGVLDDSESSKDSALTKPLVSPRFIGDAVQFEAPLSTFSAGKDRRVDSDTKGTTTERSPEKDKRRREKKKRSRTPSDIHFRRRVLELVSNSAQLQAVAGEEWKEAQGIENVGELSSMSCLPTK</sequence>
<dbReference type="PANTHER" id="PTHR43760">
    <property type="entry name" value="ENDORIBONUCLEASE-RELATED"/>
    <property type="match status" value="1"/>
</dbReference>
<dbReference type="Proteomes" id="UP000697107">
    <property type="component" value="Unassembled WGS sequence"/>
</dbReference>